<organism evidence="3 4">
    <name type="scientific">Planotetraspora kaengkrachanensis</name>
    <dbReference type="NCBI Taxonomy" id="575193"/>
    <lineage>
        <taxon>Bacteria</taxon>
        <taxon>Bacillati</taxon>
        <taxon>Actinomycetota</taxon>
        <taxon>Actinomycetes</taxon>
        <taxon>Streptosporangiales</taxon>
        <taxon>Streptosporangiaceae</taxon>
        <taxon>Planotetraspora</taxon>
    </lineage>
</organism>
<reference evidence="3 4" key="1">
    <citation type="submission" date="2021-01" db="EMBL/GenBank/DDBJ databases">
        <title>Whole genome shotgun sequence of Planotetraspora kaengkrachanensis NBRC 104272.</title>
        <authorList>
            <person name="Komaki H."/>
            <person name="Tamura T."/>
        </authorList>
    </citation>
    <scope>NUCLEOTIDE SEQUENCE [LARGE SCALE GENOMIC DNA]</scope>
    <source>
        <strain evidence="3 4">NBRC 104272</strain>
    </source>
</reference>
<dbReference type="Proteomes" id="UP000630097">
    <property type="component" value="Unassembled WGS sequence"/>
</dbReference>
<feature type="coiled-coil region" evidence="1">
    <location>
        <begin position="421"/>
        <end position="469"/>
    </location>
</feature>
<dbReference type="EMBL" id="BONV01000012">
    <property type="protein sequence ID" value="GIG80035.1"/>
    <property type="molecule type" value="Genomic_DNA"/>
</dbReference>
<dbReference type="AlphaFoldDB" id="A0A8J3M640"/>
<evidence type="ECO:0000256" key="1">
    <source>
        <dbReference type="SAM" id="Coils"/>
    </source>
</evidence>
<name>A0A8J3M640_9ACTN</name>
<keyword evidence="1" id="KW-0175">Coiled coil</keyword>
<dbReference type="RefSeq" id="WP_203883470.1">
    <property type="nucleotide sequence ID" value="NZ_BAABHH010000005.1"/>
</dbReference>
<feature type="region of interest" description="Disordered" evidence="2">
    <location>
        <begin position="317"/>
        <end position="345"/>
    </location>
</feature>
<proteinExistence type="predicted"/>
<evidence type="ECO:0000256" key="2">
    <source>
        <dbReference type="SAM" id="MobiDB-lite"/>
    </source>
</evidence>
<protein>
    <submittedName>
        <fullName evidence="3">Uncharacterized protein</fullName>
    </submittedName>
</protein>
<keyword evidence="4" id="KW-1185">Reference proteome</keyword>
<evidence type="ECO:0000313" key="4">
    <source>
        <dbReference type="Proteomes" id="UP000630097"/>
    </source>
</evidence>
<gene>
    <name evidence="3" type="ORF">Pka01_31620</name>
</gene>
<comment type="caution">
    <text evidence="3">The sequence shown here is derived from an EMBL/GenBank/DDBJ whole genome shotgun (WGS) entry which is preliminary data.</text>
</comment>
<feature type="compositionally biased region" description="Low complexity" evidence="2">
    <location>
        <begin position="332"/>
        <end position="345"/>
    </location>
</feature>
<sequence>MPSNVTRLYQAVLRDQAAPISIRLRRTFSEWLVGKGFPPADAGRAIVEHEKDGARLCMERRGDSGRYTLDEPCESGLVRTRVTYTESVPGMTGWVVITVDQHGDRDPLTANAPGFVPSYLRTARITDGGVHLEDSPVVVDEDDVQRFVHTLAEHRRRVPVVVVSIDAQDVGASRSRADYLATEVAGAGVVARLGDLRSQDRFNQAMGADLGVFGGGIRTYLAPFDPAEERYPYRHRPMAGSMIRNQGNHALDLAIDGLIGETARRKLPDDVQKTLRVVNRVLAGRAEQREIAEAVAARPAVGNPGLEELRRRMMAKTVRSTPPVVIDEESTPQSQPEQPEVAEPETAPVELAGLAQNVADIVVKELRGELEAALSLAISSTSSDASGKESGELLRQIRTLGAHVAGLRDLVTERRGNDELLVEAEDESDRLAAEMDSLRGEHSLLLEEYAEAVTSVRRLTEQVRRLERKLAEAGQPVYGVALDDDLFEPTNLMDTLIEARERLPHVVIGDTDSAATRLDLNHPALCRTWAAKAWDALRALNDFARARSSGQFAGGFYDWCTAGCSGRLTIPTGMLSMRESQSVANRPKYSDPRRFAVPTEVDPSGKLLMEAHVKLRPVGYPAPRMYFHDDSGGVTGKIWVGYLGDHLPNTRTN</sequence>
<evidence type="ECO:0000313" key="3">
    <source>
        <dbReference type="EMBL" id="GIG80035.1"/>
    </source>
</evidence>
<accession>A0A8J3M640</accession>